<dbReference type="InterPro" id="IPR012675">
    <property type="entry name" value="Beta-grasp_dom_sf"/>
</dbReference>
<proteinExistence type="predicted"/>
<dbReference type="Pfam" id="PF02597">
    <property type="entry name" value="ThiS"/>
    <property type="match status" value="1"/>
</dbReference>
<organism evidence="1 2">
    <name type="scientific">Mameliella alba</name>
    <dbReference type="NCBI Taxonomy" id="561184"/>
    <lineage>
        <taxon>Bacteria</taxon>
        <taxon>Pseudomonadati</taxon>
        <taxon>Pseudomonadota</taxon>
        <taxon>Alphaproteobacteria</taxon>
        <taxon>Rhodobacterales</taxon>
        <taxon>Roseobacteraceae</taxon>
        <taxon>Mameliella</taxon>
    </lineage>
</organism>
<dbReference type="InterPro" id="IPR003749">
    <property type="entry name" value="ThiS/MoaD-like"/>
</dbReference>
<evidence type="ECO:0000313" key="2">
    <source>
        <dbReference type="Proteomes" id="UP000030960"/>
    </source>
</evidence>
<reference evidence="1 2" key="1">
    <citation type="submission" date="2014-10" db="EMBL/GenBank/DDBJ databases">
        <title>Genome sequence of Ponticoccus sp. strain UMTAT08 isolated from clonal culture of toxic dinoflagellate Alexandrium tamiyavanichii.</title>
        <authorList>
            <person name="Gan H.Y."/>
            <person name="Muhd D.-D."/>
            <person name="Mohd Noor M.E."/>
            <person name="Yeong Y.S."/>
            <person name="Usup G."/>
        </authorList>
    </citation>
    <scope>NUCLEOTIDE SEQUENCE [LARGE SCALE GENOMIC DNA]</scope>
    <source>
        <strain evidence="1 2">UMTAT08</strain>
    </source>
</reference>
<dbReference type="Proteomes" id="UP000030960">
    <property type="component" value="Unassembled WGS sequence"/>
</dbReference>
<dbReference type="NCBIfam" id="TIGR01683">
    <property type="entry name" value="thiS"/>
    <property type="match status" value="1"/>
</dbReference>
<dbReference type="InterPro" id="IPR016155">
    <property type="entry name" value="Mopterin_synth/thiamin_S_b"/>
</dbReference>
<name>A0A0B3RPW4_9RHOB</name>
<gene>
    <name evidence="1" type="primary">thiS_2</name>
    <name evidence="1" type="ORF">OA50_05628</name>
</gene>
<dbReference type="RefSeq" id="WP_043147062.1">
    <property type="nucleotide sequence ID" value="NZ_JAHVJH010000007.1"/>
</dbReference>
<dbReference type="InterPro" id="IPR010035">
    <property type="entry name" value="Thi_S"/>
</dbReference>
<comment type="caution">
    <text evidence="1">The sequence shown here is derived from an EMBL/GenBank/DDBJ whole genome shotgun (WGS) entry which is preliminary data.</text>
</comment>
<sequence>MRIELNGDTLATGCETLAALVEERGFDADCVATALNGAFVPRGLRGQTPLAEGAKVEILSPMQGG</sequence>
<accession>A0A225QH86</accession>
<protein>
    <submittedName>
        <fullName evidence="1">Thiamine biosynthesis protein ThiS</fullName>
    </submittedName>
</protein>
<keyword evidence="2" id="KW-1185">Reference proteome</keyword>
<dbReference type="OrthoDB" id="197113at2"/>
<dbReference type="PATRIC" id="fig|1515334.3.peg.5628"/>
<accession>A0A0B3RPW4</accession>
<dbReference type="Gene3D" id="3.10.20.30">
    <property type="match status" value="1"/>
</dbReference>
<dbReference type="AlphaFoldDB" id="A0A0B3RPW4"/>
<dbReference type="EMBL" id="JSUQ01000039">
    <property type="protein sequence ID" value="KHQ49847.1"/>
    <property type="molecule type" value="Genomic_DNA"/>
</dbReference>
<dbReference type="CDD" id="cd00565">
    <property type="entry name" value="Ubl_ThiS"/>
    <property type="match status" value="1"/>
</dbReference>
<evidence type="ECO:0000313" key="1">
    <source>
        <dbReference type="EMBL" id="KHQ49847.1"/>
    </source>
</evidence>
<dbReference type="SUPFAM" id="SSF54285">
    <property type="entry name" value="MoaD/ThiS"/>
    <property type="match status" value="1"/>
</dbReference>